<gene>
    <name evidence="9" type="ORF">P5673_004335</name>
</gene>
<comment type="subcellular location">
    <subcellularLocation>
        <location evidence="2">Cytoplasm</location>
    </subcellularLocation>
    <subcellularLocation>
        <location evidence="1">Nucleus</location>
    </subcellularLocation>
</comment>
<dbReference type="AlphaFoldDB" id="A0AAD9VE72"/>
<dbReference type="PANTHER" id="PTHR12596:SF1">
    <property type="entry name" value="EXPORTIN-4"/>
    <property type="match status" value="1"/>
</dbReference>
<evidence type="ECO:0000313" key="10">
    <source>
        <dbReference type="Proteomes" id="UP001249851"/>
    </source>
</evidence>
<dbReference type="GO" id="GO:0005737">
    <property type="term" value="C:cytoplasm"/>
    <property type="evidence" value="ECO:0007669"/>
    <property type="project" value="UniProtKB-SubCell"/>
</dbReference>
<accession>A0AAD9VE72</accession>
<evidence type="ECO:0000313" key="9">
    <source>
        <dbReference type="EMBL" id="KAK2570650.1"/>
    </source>
</evidence>
<evidence type="ECO:0000256" key="5">
    <source>
        <dbReference type="ARBA" id="ARBA00022490"/>
    </source>
</evidence>
<keyword evidence="10" id="KW-1185">Reference proteome</keyword>
<evidence type="ECO:0000256" key="4">
    <source>
        <dbReference type="ARBA" id="ARBA00022448"/>
    </source>
</evidence>
<dbReference type="GO" id="GO:0005643">
    <property type="term" value="C:nuclear pore"/>
    <property type="evidence" value="ECO:0007669"/>
    <property type="project" value="TreeGrafter"/>
</dbReference>
<reference evidence="9" key="2">
    <citation type="journal article" date="2023" name="Science">
        <title>Genomic signatures of disease resistance in endangered staghorn corals.</title>
        <authorList>
            <person name="Vollmer S.V."/>
            <person name="Selwyn J.D."/>
            <person name="Despard B.A."/>
            <person name="Roesel C.L."/>
        </authorList>
    </citation>
    <scope>NUCLEOTIDE SEQUENCE</scope>
    <source>
        <strain evidence="9">K2</strain>
    </source>
</reference>
<comment type="caution">
    <text evidence="9">The sequence shown here is derived from an EMBL/GenBank/DDBJ whole genome shotgun (WGS) entry which is preliminary data.</text>
</comment>
<dbReference type="InterPro" id="IPR011989">
    <property type="entry name" value="ARM-like"/>
</dbReference>
<keyword evidence="4" id="KW-0813">Transport</keyword>
<keyword evidence="5" id="KW-0963">Cytoplasm</keyword>
<keyword evidence="7" id="KW-0539">Nucleus</keyword>
<organism evidence="9 10">
    <name type="scientific">Acropora cervicornis</name>
    <name type="common">Staghorn coral</name>
    <dbReference type="NCBI Taxonomy" id="6130"/>
    <lineage>
        <taxon>Eukaryota</taxon>
        <taxon>Metazoa</taxon>
        <taxon>Cnidaria</taxon>
        <taxon>Anthozoa</taxon>
        <taxon>Hexacorallia</taxon>
        <taxon>Scleractinia</taxon>
        <taxon>Astrocoeniina</taxon>
        <taxon>Acroporidae</taxon>
        <taxon>Acropora</taxon>
    </lineage>
</organism>
<dbReference type="InterPro" id="IPR016024">
    <property type="entry name" value="ARM-type_fold"/>
</dbReference>
<evidence type="ECO:0000256" key="7">
    <source>
        <dbReference type="ARBA" id="ARBA00023242"/>
    </source>
</evidence>
<comment type="similarity">
    <text evidence="3">Belongs to the exportin family.</text>
</comment>
<proteinExistence type="inferred from homology"/>
<dbReference type="InterPro" id="IPR044189">
    <property type="entry name" value="XPO4/7-like"/>
</dbReference>
<evidence type="ECO:0000256" key="3">
    <source>
        <dbReference type="ARBA" id="ARBA00009466"/>
    </source>
</evidence>
<dbReference type="Gene3D" id="1.25.10.10">
    <property type="entry name" value="Leucine-rich Repeat Variant"/>
    <property type="match status" value="2"/>
</dbReference>
<dbReference type="PANTHER" id="PTHR12596">
    <property type="entry name" value="EXPORTIN 4,7-RELATED"/>
    <property type="match status" value="1"/>
</dbReference>
<dbReference type="GO" id="GO:0006611">
    <property type="term" value="P:protein export from nucleus"/>
    <property type="evidence" value="ECO:0007669"/>
    <property type="project" value="TreeGrafter"/>
</dbReference>
<keyword evidence="6" id="KW-0653">Protein transport</keyword>
<evidence type="ECO:0000256" key="8">
    <source>
        <dbReference type="ARBA" id="ARBA00040444"/>
    </source>
</evidence>
<dbReference type="SUPFAM" id="SSF48371">
    <property type="entry name" value="ARM repeat"/>
    <property type="match status" value="1"/>
</dbReference>
<reference evidence="9" key="1">
    <citation type="journal article" date="2023" name="G3 (Bethesda)">
        <title>Whole genome assembly and annotation of the endangered Caribbean coral Acropora cervicornis.</title>
        <authorList>
            <person name="Selwyn J.D."/>
            <person name="Vollmer S.V."/>
        </authorList>
    </citation>
    <scope>NUCLEOTIDE SEQUENCE</scope>
    <source>
        <strain evidence="9">K2</strain>
    </source>
</reference>
<dbReference type="GO" id="GO:0005049">
    <property type="term" value="F:nuclear export signal receptor activity"/>
    <property type="evidence" value="ECO:0007669"/>
    <property type="project" value="InterPro"/>
</dbReference>
<evidence type="ECO:0000256" key="1">
    <source>
        <dbReference type="ARBA" id="ARBA00004123"/>
    </source>
</evidence>
<sequence length="1138" mass="127297">MVSLQELEQSAAVVMAPPSLVTQEQRLAAEQVFLNFRRSKAPYAACKQILGENWDTPGKKLSEERKEPTNSTDIYRQGWNPTWTELLEGKFSHNCANPTPYVSLQLEHFYQNNVKTGGAAADLYTCEQSSNDYVLFQAASTIKEAILREWSLLDKPDIESLRSFLLTVVTHKQNIQKYVKEQVLQVVAIICKRGILENSRLIQESLLRDITQLLSSNNRELQMVGFMILKALLSQFSFLNRNSEIGMSWEFHMRCKKAFEELVGHNGDLAQVARGMLQEKVQANDELSHHCSQCLIQLASLCGTIFPDASLQSQFLSNYLQGFLQISKSMARNGQAALALGSMVNRLLFVFPSSSFQSLQAETLQLFLDTMTELTCSFLQAVAREEELNSEDTSFIEAVEQFFEGWASLLEHSSQLPSGVLNDSAGRILNCYIQCHLAAPEGLRGTFSSQTNDGIHLDEICDLDSDDRELFAAQLCTVGSLGRIIPGHALALLTKLLESRAEQFNNYLSSVKSSSVLPEISNVDSLFEDLHWLLLISAYLLADESDGETPLIPRGIMSYSSNLKDQVDLQASLQILCASQNQSSGHSNQSRDPSKVDPVVKLVSVIFRLADLEKIALNSGLSEILSPQVGRTIVWCLGHWTKSYLLPDENEYEHVSVTLISLFGVSSKGGEWTLGFLLEKVRSNLSGWSAESLIVEDTAMLLLSLVRTRHRAELAITFSSLWLLAEEHLSTAAVLRELPPDVLRYLTQALVLASSVADDEVTRKKYLDQLLQTLQSFLLGICHQPDFAKSCQKESVKSQIQTLLESFRGAALATNIRNVRTLFDYLLPVLKDCVVMLNVYQNCPEMVVLVLEFYADVVDSQICYLDENDVAKVHETCMALVQTYGKCNLGKVSIEALTEEEQLNDLLVLMKLLTNLLSRDVFDLNTGDNKTQKLSAADVALYGLHVIIPLMSSDVLMFPVLCSEFFKLTTCVCEMYPEKMSSLPDALFKNLMASLEVGLVNYGSDITKMSLEALSSLAAYCFEEIQKNVKIATHEILRHFLKILFDMVLLHSFDMDLLQPAAEAFLALICCHQAYYTELVRNLLAQQADHMVGQRLLQAFNQLTPSDMKLSLDRANKVHFRKSLDVFLGSVKGFLCVK</sequence>
<evidence type="ECO:0000256" key="2">
    <source>
        <dbReference type="ARBA" id="ARBA00004496"/>
    </source>
</evidence>
<protein>
    <recommendedName>
        <fullName evidence="8">Exportin-4</fullName>
    </recommendedName>
</protein>
<evidence type="ECO:0000256" key="6">
    <source>
        <dbReference type="ARBA" id="ARBA00022927"/>
    </source>
</evidence>
<dbReference type="Proteomes" id="UP001249851">
    <property type="component" value="Unassembled WGS sequence"/>
</dbReference>
<dbReference type="EMBL" id="JARQWQ010000007">
    <property type="protein sequence ID" value="KAK2570650.1"/>
    <property type="molecule type" value="Genomic_DNA"/>
</dbReference>
<name>A0AAD9VE72_ACRCE</name>